<accession>A0ABT4WFX5</accession>
<keyword evidence="1" id="KW-0812">Transmembrane</keyword>
<dbReference type="EMBL" id="JAMZNK010000035">
    <property type="protein sequence ID" value="MDA6071467.1"/>
    <property type="molecule type" value="Genomic_DNA"/>
</dbReference>
<dbReference type="Proteomes" id="UP001212170">
    <property type="component" value="Unassembled WGS sequence"/>
</dbReference>
<keyword evidence="1" id="KW-1133">Transmembrane helix</keyword>
<proteinExistence type="predicted"/>
<dbReference type="RefSeq" id="WP_271337267.1">
    <property type="nucleotide sequence ID" value="NZ_JAMZNK010000035.1"/>
</dbReference>
<evidence type="ECO:0000313" key="2">
    <source>
        <dbReference type="EMBL" id="MDA6071467.1"/>
    </source>
</evidence>
<evidence type="ECO:0000313" key="3">
    <source>
        <dbReference type="Proteomes" id="UP001212170"/>
    </source>
</evidence>
<protein>
    <recommendedName>
        <fullName evidence="4">DUF5808 domain-containing protein</fullName>
    </recommendedName>
</protein>
<comment type="caution">
    <text evidence="2">The sequence shown here is derived from an EMBL/GenBank/DDBJ whole genome shotgun (WGS) entry which is preliminary data.</text>
</comment>
<gene>
    <name evidence="2" type="ORF">NJT12_17745</name>
</gene>
<feature type="transmembrane region" description="Helical" evidence="1">
    <location>
        <begin position="57"/>
        <end position="74"/>
    </location>
</feature>
<name>A0ABT4WFX5_9FLAO</name>
<organism evidence="2 3">
    <name type="scientific">Flavobacterium azizsancarii</name>
    <dbReference type="NCBI Taxonomy" id="2961580"/>
    <lineage>
        <taxon>Bacteria</taxon>
        <taxon>Pseudomonadati</taxon>
        <taxon>Bacteroidota</taxon>
        <taxon>Flavobacteriia</taxon>
        <taxon>Flavobacteriales</taxon>
        <taxon>Flavobacteriaceae</taxon>
        <taxon>Flavobacterium</taxon>
    </lineage>
</organism>
<reference evidence="2 3" key="1">
    <citation type="journal article" date="2023" name="Chemosphere">
        <title>Whole genome analysis of Flavobacterium aziz-sancarii sp. nov., isolated from Ardley Island (Antarctica), revealed a rich resistome and bioremediation potential.</title>
        <authorList>
            <person name="Otur C."/>
            <person name="Okay S."/>
            <person name="Kurt-Kizildogan A."/>
        </authorList>
    </citation>
    <scope>NUCLEOTIDE SEQUENCE [LARGE SCALE GENOMIC DNA]</scope>
    <source>
        <strain evidence="2 3">AC</strain>
    </source>
</reference>
<keyword evidence="1" id="KW-0472">Membrane</keyword>
<evidence type="ECO:0008006" key="4">
    <source>
        <dbReference type="Google" id="ProtNLM"/>
    </source>
</evidence>
<sequence>MEDNNDPGEEVKREWENDPKNWIWGMFYYNPKDKRQYFLKKMKELGWHANYAHPNNIIIISLLFAIILIFIKYAKHKQ</sequence>
<evidence type="ECO:0000256" key="1">
    <source>
        <dbReference type="SAM" id="Phobius"/>
    </source>
</evidence>
<keyword evidence="3" id="KW-1185">Reference proteome</keyword>